<dbReference type="AlphaFoldDB" id="A0AAW2EYM2"/>
<accession>A0AAW2EYM2</accession>
<comment type="caution">
    <text evidence="1">The sequence shown here is derived from an EMBL/GenBank/DDBJ whole genome shotgun (WGS) entry which is preliminary data.</text>
</comment>
<keyword evidence="2" id="KW-1185">Reference proteome</keyword>
<proteinExistence type="predicted"/>
<name>A0AAW2EYM2_9HYME</name>
<evidence type="ECO:0000313" key="1">
    <source>
        <dbReference type="EMBL" id="KAL0107085.1"/>
    </source>
</evidence>
<gene>
    <name evidence="1" type="ORF">PUN28_015552</name>
</gene>
<dbReference type="EMBL" id="JADYXP020000017">
    <property type="protein sequence ID" value="KAL0107085.1"/>
    <property type="molecule type" value="Genomic_DNA"/>
</dbReference>
<dbReference type="Proteomes" id="UP001430953">
    <property type="component" value="Unassembled WGS sequence"/>
</dbReference>
<sequence>MNRLLVATSASDLFRRERERKRRENVASCRDHVEYSSLPALVAKYLYPVIILDGSVSSLVAKSRNDARSRWEAINGTRKCLNDTVRASLCLDRRIPESARSTTGLRSRFHADSFRLFDV</sequence>
<protein>
    <submittedName>
        <fullName evidence="1">Uncharacterized protein</fullName>
    </submittedName>
</protein>
<reference evidence="1 2" key="1">
    <citation type="submission" date="2023-03" db="EMBL/GenBank/DDBJ databases">
        <title>High recombination rates correlate with genetic variation in Cardiocondyla obscurior ants.</title>
        <authorList>
            <person name="Errbii M."/>
        </authorList>
    </citation>
    <scope>NUCLEOTIDE SEQUENCE [LARGE SCALE GENOMIC DNA]</scope>
    <source>
        <strain evidence="1">Alpha-2009</strain>
        <tissue evidence="1">Whole body</tissue>
    </source>
</reference>
<evidence type="ECO:0000313" key="2">
    <source>
        <dbReference type="Proteomes" id="UP001430953"/>
    </source>
</evidence>
<organism evidence="1 2">
    <name type="scientific">Cardiocondyla obscurior</name>
    <dbReference type="NCBI Taxonomy" id="286306"/>
    <lineage>
        <taxon>Eukaryota</taxon>
        <taxon>Metazoa</taxon>
        <taxon>Ecdysozoa</taxon>
        <taxon>Arthropoda</taxon>
        <taxon>Hexapoda</taxon>
        <taxon>Insecta</taxon>
        <taxon>Pterygota</taxon>
        <taxon>Neoptera</taxon>
        <taxon>Endopterygota</taxon>
        <taxon>Hymenoptera</taxon>
        <taxon>Apocrita</taxon>
        <taxon>Aculeata</taxon>
        <taxon>Formicoidea</taxon>
        <taxon>Formicidae</taxon>
        <taxon>Myrmicinae</taxon>
        <taxon>Cardiocondyla</taxon>
    </lineage>
</organism>